<name>A0A1B7XBX8_9BACT</name>
<dbReference type="AlphaFoldDB" id="A0A1B7XBX8"/>
<proteinExistence type="predicted"/>
<keyword evidence="3" id="KW-1185">Reference proteome</keyword>
<keyword evidence="1" id="KW-0732">Signal</keyword>
<dbReference type="RefSeq" id="WP_066855369.1">
    <property type="nucleotide sequence ID" value="NZ_JXMS01000016.1"/>
</dbReference>
<feature type="chain" id="PRO_5008600500" description="Lipoprotein" evidence="1">
    <location>
        <begin position="26"/>
        <end position="184"/>
    </location>
</feature>
<sequence>MFRAYQALIFILCAAVLALSGCASSQVRLRYVPAEQLPAVSTQHKATIGLVQFTDKRSSNALGTDKGKTLTPVSNVAAWVTHGLENELARHGAAVDYVVSPSQIEDLPVRVTGTIAHLKIIPLSAAEYRGELTLTIAVNEGLPTTYKATVQKQGVPYTNIIEPLLAELLQEALNPSIQTILTAR</sequence>
<dbReference type="PROSITE" id="PS51257">
    <property type="entry name" value="PROKAR_LIPOPROTEIN"/>
    <property type="match status" value="1"/>
</dbReference>
<dbReference type="Proteomes" id="UP000091979">
    <property type="component" value="Unassembled WGS sequence"/>
</dbReference>
<dbReference type="EMBL" id="JXMS01000016">
    <property type="protein sequence ID" value="OBQ50265.1"/>
    <property type="molecule type" value="Genomic_DNA"/>
</dbReference>
<comment type="caution">
    <text evidence="2">The sequence shown here is derived from an EMBL/GenBank/DDBJ whole genome shotgun (WGS) entry which is preliminary data.</text>
</comment>
<protein>
    <recommendedName>
        <fullName evidence="4">Lipoprotein</fullName>
    </recommendedName>
</protein>
<dbReference type="PATRIC" id="fig|1560234.3.peg.864"/>
<evidence type="ECO:0000313" key="3">
    <source>
        <dbReference type="Proteomes" id="UP000091979"/>
    </source>
</evidence>
<evidence type="ECO:0008006" key="4">
    <source>
        <dbReference type="Google" id="ProtNLM"/>
    </source>
</evidence>
<evidence type="ECO:0000313" key="2">
    <source>
        <dbReference type="EMBL" id="OBQ50265.1"/>
    </source>
</evidence>
<organism evidence="2 3">
    <name type="scientific">Halodesulfovibrio spirochaetisodalis</name>
    <dbReference type="NCBI Taxonomy" id="1560234"/>
    <lineage>
        <taxon>Bacteria</taxon>
        <taxon>Pseudomonadati</taxon>
        <taxon>Thermodesulfobacteriota</taxon>
        <taxon>Desulfovibrionia</taxon>
        <taxon>Desulfovibrionales</taxon>
        <taxon>Desulfovibrionaceae</taxon>
        <taxon>Halodesulfovibrio</taxon>
    </lineage>
</organism>
<dbReference type="STRING" id="1560234.SP90_10135"/>
<reference evidence="2 3" key="1">
    <citation type="submission" date="2015-01" db="EMBL/GenBank/DDBJ databases">
        <title>Desulfovibrio sp. JC271 draft genome sequence.</title>
        <authorList>
            <person name="Shivani Y."/>
            <person name="Subhash Y."/>
            <person name="Sasikala C."/>
            <person name="Ramana C.V."/>
        </authorList>
    </citation>
    <scope>NUCLEOTIDE SEQUENCE [LARGE SCALE GENOMIC DNA]</scope>
    <source>
        <strain evidence="2 3">JC271</strain>
    </source>
</reference>
<evidence type="ECO:0000256" key="1">
    <source>
        <dbReference type="SAM" id="SignalP"/>
    </source>
</evidence>
<gene>
    <name evidence="2" type="ORF">SP90_10135</name>
</gene>
<accession>A0A1B7XBX8</accession>
<dbReference type="OrthoDB" id="5452334at2"/>
<feature type="signal peptide" evidence="1">
    <location>
        <begin position="1"/>
        <end position="25"/>
    </location>
</feature>